<accession>A0ABC8A7I7</accession>
<gene>
    <name evidence="1" type="ORF">NCDO2118_1433</name>
</gene>
<evidence type="ECO:0000313" key="2">
    <source>
        <dbReference type="Proteomes" id="UP000028594"/>
    </source>
</evidence>
<dbReference type="RefSeq" id="WP_235187782.1">
    <property type="nucleotide sequence ID" value="NZ_CP009054.1"/>
</dbReference>
<reference evidence="1 2" key="1">
    <citation type="submission" date="2014-07" db="EMBL/GenBank/DDBJ databases">
        <title>Genome sequence of Lactococcus lactis subsp. lactis NCDO 2118, a GABA-producing strain.</title>
        <authorList>
            <person name="Oliveira L.C."/>
            <person name="Saraiva T.D.L."/>
            <person name="Soares S.C."/>
            <person name="Ramos R.T.J."/>
            <person name="Sa P.H.C.G."/>
            <person name="Carneiro A.R."/>
            <person name="Miranda F."/>
            <person name="Freire M."/>
            <person name="Renan W."/>
            <person name="Oliveira A.F.Jr."/>
            <person name="Santos A.R."/>
            <person name="Pinto A.C."/>
            <person name="Souza B.M."/>
            <person name="Castro C.P."/>
            <person name="Diniz C.A.A."/>
            <person name="Rocha C.S."/>
            <person name="Mariano D.C.B."/>
            <person name="Aguiar E.L."/>
            <person name="Folador E.L."/>
            <person name="Barbosa E.G.V."/>
            <person name="Aburjaile F.F."/>
            <person name="Goncalves L.A."/>
            <person name="Guimaraes L.C."/>
            <person name="Azevedo M.S.P."/>
            <person name="Agresti P.C.M."/>
            <person name="Faria R.F."/>
            <person name="Tiwari S."/>
            <person name="Almeida S.S."/>
            <person name="Hassan S.S."/>
            <person name="Pereira V.B."/>
            <person name="Abreu V.A.C."/>
            <person name="Pereira U.P."/>
            <person name="Dorella F.A."/>
            <person name="Carvalho A.F."/>
            <person name="Pereira F.L."/>
            <person name="Leal C.A.G."/>
            <person name="Figueiredo H.C.P."/>
            <person name="Silva A."/>
            <person name="Miyoshi A."/>
            <person name="Azevedo V."/>
        </authorList>
    </citation>
    <scope>NUCLEOTIDE SEQUENCE [LARGE SCALE GENOMIC DNA]</scope>
    <source>
        <strain evidence="1 2">NCDO 2118</strain>
    </source>
</reference>
<organism evidence="1 2">
    <name type="scientific">Lactococcus lactis subsp. lactis NCDO 2118</name>
    <dbReference type="NCBI Taxonomy" id="1117941"/>
    <lineage>
        <taxon>Bacteria</taxon>
        <taxon>Bacillati</taxon>
        <taxon>Bacillota</taxon>
        <taxon>Bacilli</taxon>
        <taxon>Lactobacillales</taxon>
        <taxon>Streptococcaceae</taxon>
        <taxon>Lactococcus</taxon>
    </lineage>
</organism>
<dbReference type="AlphaFoldDB" id="A0ABC8A7I7"/>
<dbReference type="Proteomes" id="UP000028594">
    <property type="component" value="Chromosome"/>
</dbReference>
<dbReference type="KEGG" id="llx:NCDO2118_1433"/>
<proteinExistence type="predicted"/>
<name>A0ABC8A7I7_LACLL</name>
<dbReference type="EMBL" id="CP009054">
    <property type="protein sequence ID" value="AII12911.1"/>
    <property type="molecule type" value="Genomic_DNA"/>
</dbReference>
<sequence length="93" mass="10832">MDLDKHIKENCDNRLMGTLAFGVKETYSEFHELVKRTTILQSPEMKQTHGYIVHGMIDVMLKQILVSSGINHNLKDKTTCKFKKWTYLLFSRG</sequence>
<evidence type="ECO:0000313" key="1">
    <source>
        <dbReference type="EMBL" id="AII12911.1"/>
    </source>
</evidence>
<protein>
    <submittedName>
        <fullName evidence="1">Uncharacterized protein</fullName>
    </submittedName>
</protein>